<reference evidence="2 3" key="1">
    <citation type="journal article" date="2018" name="Elife">
        <title>Functional genomics of lipid metabolism in the oleaginous yeast Rhodosporidium toruloides.</title>
        <authorList>
            <person name="Coradetti S.T."/>
            <person name="Pinel D."/>
            <person name="Geiselman G."/>
            <person name="Ito M."/>
            <person name="Mondo S."/>
            <person name="Reilly M.C."/>
            <person name="Cheng Y.F."/>
            <person name="Bauer S."/>
            <person name="Grigoriev I."/>
            <person name="Gladden J.M."/>
            <person name="Simmons B.A."/>
            <person name="Brem R."/>
            <person name="Arkin A.P."/>
            <person name="Skerker J.M."/>
        </authorList>
    </citation>
    <scope>NUCLEOTIDE SEQUENCE [LARGE SCALE GENOMIC DNA]</scope>
    <source>
        <strain evidence="2 3">NBRC 0880</strain>
    </source>
</reference>
<feature type="compositionally biased region" description="Basic and acidic residues" evidence="1">
    <location>
        <begin position="194"/>
        <end position="204"/>
    </location>
</feature>
<protein>
    <submittedName>
        <fullName evidence="2">Uncharacterized protein</fullName>
    </submittedName>
</protein>
<dbReference type="AlphaFoldDB" id="A0A2S9ZWV3"/>
<proteinExistence type="predicted"/>
<comment type="caution">
    <text evidence="2">The sequence shown here is derived from an EMBL/GenBank/DDBJ whole genome shotgun (WGS) entry which is preliminary data.</text>
</comment>
<sequence length="204" mass="21782">MDAGGRRCARACEVVPWRRAAARHRCCSSSRGRKASFVSPLGRKRREAGREEEERVASRIVGRCKAQRLPLRYATRPVPCLLPATPACARWPPHQPARENGEGEGATGGERRAMLLSVAVSRKSSPAASTSLVRISESCSGVQPACFPPTLRLALAPDSSLRGGQTGSDASPEAPFDPPPAAKCKKGVLAQTPEPKRYLGDSNS</sequence>
<gene>
    <name evidence="2" type="ORF">AAT19DRAFT_11468</name>
</gene>
<evidence type="ECO:0000256" key="1">
    <source>
        <dbReference type="SAM" id="MobiDB-lite"/>
    </source>
</evidence>
<dbReference type="Proteomes" id="UP000239560">
    <property type="component" value="Unassembled WGS sequence"/>
</dbReference>
<dbReference type="EMBL" id="LCTV02000016">
    <property type="protein sequence ID" value="PRQ70236.1"/>
    <property type="molecule type" value="Genomic_DNA"/>
</dbReference>
<accession>A0A2S9ZWV3</accession>
<feature type="region of interest" description="Disordered" evidence="1">
    <location>
        <begin position="33"/>
        <end position="52"/>
    </location>
</feature>
<name>A0A2S9ZWV3_RHOTO</name>
<organism evidence="2 3">
    <name type="scientific">Rhodotorula toruloides</name>
    <name type="common">Yeast</name>
    <name type="synonym">Rhodosporidium toruloides</name>
    <dbReference type="NCBI Taxonomy" id="5286"/>
    <lineage>
        <taxon>Eukaryota</taxon>
        <taxon>Fungi</taxon>
        <taxon>Dikarya</taxon>
        <taxon>Basidiomycota</taxon>
        <taxon>Pucciniomycotina</taxon>
        <taxon>Microbotryomycetes</taxon>
        <taxon>Sporidiobolales</taxon>
        <taxon>Sporidiobolaceae</taxon>
        <taxon>Rhodotorula</taxon>
    </lineage>
</organism>
<evidence type="ECO:0000313" key="3">
    <source>
        <dbReference type="Proteomes" id="UP000239560"/>
    </source>
</evidence>
<feature type="region of interest" description="Disordered" evidence="1">
    <location>
        <begin position="157"/>
        <end position="204"/>
    </location>
</feature>
<evidence type="ECO:0000313" key="2">
    <source>
        <dbReference type="EMBL" id="PRQ70236.1"/>
    </source>
</evidence>